<name>A0A4S8M1F1_DENBC</name>
<protein>
    <submittedName>
        <fullName evidence="2">Uncharacterized protein</fullName>
    </submittedName>
</protein>
<keyword evidence="3" id="KW-1185">Reference proteome</keyword>
<keyword evidence="1" id="KW-1133">Transmembrane helix</keyword>
<dbReference type="EMBL" id="ML179189">
    <property type="protein sequence ID" value="THU95896.1"/>
    <property type="molecule type" value="Genomic_DNA"/>
</dbReference>
<keyword evidence="1" id="KW-0472">Membrane</keyword>
<sequence length="138" mass="16031">MPLEGVTWRSEPTFRGSFGILSVCATTLWICVWSAIHTDIPVRKRGWLWPLVDKLGWLLVGLIAPELLLFIAFNQRYTATHLLTQANLHLFSSEKLPRGWMDKVFMLYATIEERLEQWIAIDNPRTQLMNQPLQVKKP</sequence>
<keyword evidence="1" id="KW-0812">Transmembrane</keyword>
<dbReference type="PANTHER" id="PTHR35043:SF9">
    <property type="match status" value="1"/>
</dbReference>
<evidence type="ECO:0000256" key="1">
    <source>
        <dbReference type="SAM" id="Phobius"/>
    </source>
</evidence>
<evidence type="ECO:0000313" key="3">
    <source>
        <dbReference type="Proteomes" id="UP000297245"/>
    </source>
</evidence>
<dbReference type="PANTHER" id="PTHR35043">
    <property type="entry name" value="TRANSCRIPTION FACTOR DOMAIN-CONTAINING PROTEIN"/>
    <property type="match status" value="1"/>
</dbReference>
<reference evidence="2 3" key="1">
    <citation type="journal article" date="2019" name="Nat. Ecol. Evol.">
        <title>Megaphylogeny resolves global patterns of mushroom evolution.</title>
        <authorList>
            <person name="Varga T."/>
            <person name="Krizsan K."/>
            <person name="Foldi C."/>
            <person name="Dima B."/>
            <person name="Sanchez-Garcia M."/>
            <person name="Sanchez-Ramirez S."/>
            <person name="Szollosi G.J."/>
            <person name="Szarkandi J.G."/>
            <person name="Papp V."/>
            <person name="Albert L."/>
            <person name="Andreopoulos W."/>
            <person name="Angelini C."/>
            <person name="Antonin V."/>
            <person name="Barry K.W."/>
            <person name="Bougher N.L."/>
            <person name="Buchanan P."/>
            <person name="Buyck B."/>
            <person name="Bense V."/>
            <person name="Catcheside P."/>
            <person name="Chovatia M."/>
            <person name="Cooper J."/>
            <person name="Damon W."/>
            <person name="Desjardin D."/>
            <person name="Finy P."/>
            <person name="Geml J."/>
            <person name="Haridas S."/>
            <person name="Hughes K."/>
            <person name="Justo A."/>
            <person name="Karasinski D."/>
            <person name="Kautmanova I."/>
            <person name="Kiss B."/>
            <person name="Kocsube S."/>
            <person name="Kotiranta H."/>
            <person name="LaButti K.M."/>
            <person name="Lechner B.E."/>
            <person name="Liimatainen K."/>
            <person name="Lipzen A."/>
            <person name="Lukacs Z."/>
            <person name="Mihaltcheva S."/>
            <person name="Morgado L.N."/>
            <person name="Niskanen T."/>
            <person name="Noordeloos M.E."/>
            <person name="Ohm R.A."/>
            <person name="Ortiz-Santana B."/>
            <person name="Ovrebo C."/>
            <person name="Racz N."/>
            <person name="Riley R."/>
            <person name="Savchenko A."/>
            <person name="Shiryaev A."/>
            <person name="Soop K."/>
            <person name="Spirin V."/>
            <person name="Szebenyi C."/>
            <person name="Tomsovsky M."/>
            <person name="Tulloss R.E."/>
            <person name="Uehling J."/>
            <person name="Grigoriev I.V."/>
            <person name="Vagvolgyi C."/>
            <person name="Papp T."/>
            <person name="Martin F.M."/>
            <person name="Miettinen O."/>
            <person name="Hibbett D.S."/>
            <person name="Nagy L.G."/>
        </authorList>
    </citation>
    <scope>NUCLEOTIDE SEQUENCE [LARGE SCALE GENOMIC DNA]</scope>
    <source>
        <strain evidence="2 3">CBS 962.96</strain>
    </source>
</reference>
<dbReference type="AlphaFoldDB" id="A0A4S8M1F1"/>
<feature type="transmembrane region" description="Helical" evidence="1">
    <location>
        <begin position="18"/>
        <end position="36"/>
    </location>
</feature>
<evidence type="ECO:0000313" key="2">
    <source>
        <dbReference type="EMBL" id="THU95896.1"/>
    </source>
</evidence>
<dbReference type="OrthoDB" id="3029001at2759"/>
<organism evidence="2 3">
    <name type="scientific">Dendrothele bispora (strain CBS 962.96)</name>
    <dbReference type="NCBI Taxonomy" id="1314807"/>
    <lineage>
        <taxon>Eukaryota</taxon>
        <taxon>Fungi</taxon>
        <taxon>Dikarya</taxon>
        <taxon>Basidiomycota</taxon>
        <taxon>Agaricomycotina</taxon>
        <taxon>Agaricomycetes</taxon>
        <taxon>Agaricomycetidae</taxon>
        <taxon>Agaricales</taxon>
        <taxon>Agaricales incertae sedis</taxon>
        <taxon>Dendrothele</taxon>
    </lineage>
</organism>
<accession>A0A4S8M1F1</accession>
<feature type="transmembrane region" description="Helical" evidence="1">
    <location>
        <begin position="56"/>
        <end position="73"/>
    </location>
</feature>
<dbReference type="Proteomes" id="UP000297245">
    <property type="component" value="Unassembled WGS sequence"/>
</dbReference>
<gene>
    <name evidence="2" type="ORF">K435DRAFT_797771</name>
</gene>
<proteinExistence type="predicted"/>